<feature type="compositionally biased region" description="Basic and acidic residues" evidence="1">
    <location>
        <begin position="132"/>
        <end position="143"/>
    </location>
</feature>
<name>A0A918M6E8_9ACTN</name>
<dbReference type="EMBL" id="BMTP01000013">
    <property type="protein sequence ID" value="GGU52871.1"/>
    <property type="molecule type" value="Genomic_DNA"/>
</dbReference>
<reference evidence="2" key="2">
    <citation type="submission" date="2020-09" db="EMBL/GenBank/DDBJ databases">
        <authorList>
            <person name="Sun Q."/>
            <person name="Ohkuma M."/>
        </authorList>
    </citation>
    <scope>NUCLEOTIDE SEQUENCE</scope>
    <source>
        <strain evidence="2">JCM 4391</strain>
    </source>
</reference>
<feature type="region of interest" description="Disordered" evidence="1">
    <location>
        <begin position="94"/>
        <end position="143"/>
    </location>
</feature>
<gene>
    <name evidence="2" type="ORF">GCM10010274_47050</name>
</gene>
<accession>A0A918M6E8</accession>
<proteinExistence type="predicted"/>
<evidence type="ECO:0000256" key="1">
    <source>
        <dbReference type="SAM" id="MobiDB-lite"/>
    </source>
</evidence>
<evidence type="ECO:0000313" key="2">
    <source>
        <dbReference type="EMBL" id="GGU52871.1"/>
    </source>
</evidence>
<dbReference type="Proteomes" id="UP000636661">
    <property type="component" value="Unassembled WGS sequence"/>
</dbReference>
<dbReference type="RefSeq" id="WP_189552963.1">
    <property type="nucleotide sequence ID" value="NZ_BMTP01000013.1"/>
</dbReference>
<protein>
    <recommendedName>
        <fullName evidence="4">DivIVA domain-containing protein</fullName>
    </recommendedName>
</protein>
<feature type="compositionally biased region" description="Low complexity" evidence="1">
    <location>
        <begin position="107"/>
        <end position="118"/>
    </location>
</feature>
<evidence type="ECO:0000313" key="3">
    <source>
        <dbReference type="Proteomes" id="UP000636661"/>
    </source>
</evidence>
<evidence type="ECO:0008006" key="4">
    <source>
        <dbReference type="Google" id="ProtNLM"/>
    </source>
</evidence>
<keyword evidence="3" id="KW-1185">Reference proteome</keyword>
<organism evidence="2 3">
    <name type="scientific">Streptomyces lavendofoliae</name>
    <dbReference type="NCBI Taxonomy" id="67314"/>
    <lineage>
        <taxon>Bacteria</taxon>
        <taxon>Bacillati</taxon>
        <taxon>Actinomycetota</taxon>
        <taxon>Actinomycetes</taxon>
        <taxon>Kitasatosporales</taxon>
        <taxon>Streptomycetaceae</taxon>
        <taxon>Streptomyces</taxon>
    </lineage>
</organism>
<dbReference type="AlphaFoldDB" id="A0A918M6E8"/>
<sequence>MFWFLAVAMVVVVAAVTLAVVGGGESEVLPDAPPEHTVDQLPLTRPVSRADLDALRLPLAPRGYRMADVDDVLGRLGAELAERDARIAELEAALAGARGERPDDPAPYDGPGDPGPYDGPDDPAPYDGPGRTPDEERDQERGR</sequence>
<reference evidence="2" key="1">
    <citation type="journal article" date="2014" name="Int. J. Syst. Evol. Microbiol.">
        <title>Complete genome sequence of Corynebacterium casei LMG S-19264T (=DSM 44701T), isolated from a smear-ripened cheese.</title>
        <authorList>
            <consortium name="US DOE Joint Genome Institute (JGI-PGF)"/>
            <person name="Walter F."/>
            <person name="Albersmeier A."/>
            <person name="Kalinowski J."/>
            <person name="Ruckert C."/>
        </authorList>
    </citation>
    <scope>NUCLEOTIDE SEQUENCE</scope>
    <source>
        <strain evidence="2">JCM 4391</strain>
    </source>
</reference>
<comment type="caution">
    <text evidence="2">The sequence shown here is derived from an EMBL/GenBank/DDBJ whole genome shotgun (WGS) entry which is preliminary data.</text>
</comment>